<evidence type="ECO:0000313" key="1">
    <source>
        <dbReference type="EMBL" id="KAJ7615562.1"/>
    </source>
</evidence>
<protein>
    <submittedName>
        <fullName evidence="1">Uncharacterized protein</fullName>
    </submittedName>
</protein>
<gene>
    <name evidence="1" type="ORF">FB45DRAFT_1108392</name>
</gene>
<name>A0AAD7FCH3_9AGAR</name>
<organism evidence="1 2">
    <name type="scientific">Roridomyces roridus</name>
    <dbReference type="NCBI Taxonomy" id="1738132"/>
    <lineage>
        <taxon>Eukaryota</taxon>
        <taxon>Fungi</taxon>
        <taxon>Dikarya</taxon>
        <taxon>Basidiomycota</taxon>
        <taxon>Agaricomycotina</taxon>
        <taxon>Agaricomycetes</taxon>
        <taxon>Agaricomycetidae</taxon>
        <taxon>Agaricales</taxon>
        <taxon>Marasmiineae</taxon>
        <taxon>Mycenaceae</taxon>
        <taxon>Roridomyces</taxon>
    </lineage>
</organism>
<dbReference type="EMBL" id="JARKIF010000024">
    <property type="protein sequence ID" value="KAJ7615562.1"/>
    <property type="molecule type" value="Genomic_DNA"/>
</dbReference>
<dbReference type="Proteomes" id="UP001221142">
    <property type="component" value="Unassembled WGS sequence"/>
</dbReference>
<proteinExistence type="predicted"/>
<accession>A0AAD7FCH3</accession>
<keyword evidence="2" id="KW-1185">Reference proteome</keyword>
<dbReference type="AlphaFoldDB" id="A0AAD7FCH3"/>
<comment type="caution">
    <text evidence="1">The sequence shown here is derived from an EMBL/GenBank/DDBJ whole genome shotgun (WGS) entry which is preliminary data.</text>
</comment>
<evidence type="ECO:0000313" key="2">
    <source>
        <dbReference type="Proteomes" id="UP001221142"/>
    </source>
</evidence>
<sequence>MTSEFVPPTLPPELEREIFETNAILHHRMIPTLLLVAWRVHEWIEPYLYHLLQIPCIRSGPSYLDALVRILDRRPSHPFPQVSRHLFLSTVILGRAWRVDDADRILRACTGITDILLSHSQHPFEPLLPILATVAQMRPTHLALLGDFLPDYRTLPQEFHFGVPLFESVTHLQLYVATANGNYRVSHTLSRAWKHWSALAALKTLTHLAVVPSEQNLANYILSILPRLHALVLYSERSDMGYTTSPDRDVLQDPRIFVESLFQLRPLWHSGARGGDDIWLRAEEFIAMKRSGDIEDYVYRWPKEEDKEEEENVIFDRALSALST</sequence>
<reference evidence="1" key="1">
    <citation type="submission" date="2023-03" db="EMBL/GenBank/DDBJ databases">
        <title>Massive genome expansion in bonnet fungi (Mycena s.s.) driven by repeated elements and novel gene families across ecological guilds.</title>
        <authorList>
            <consortium name="Lawrence Berkeley National Laboratory"/>
            <person name="Harder C.B."/>
            <person name="Miyauchi S."/>
            <person name="Viragh M."/>
            <person name="Kuo A."/>
            <person name="Thoen E."/>
            <person name="Andreopoulos B."/>
            <person name="Lu D."/>
            <person name="Skrede I."/>
            <person name="Drula E."/>
            <person name="Henrissat B."/>
            <person name="Morin E."/>
            <person name="Kohler A."/>
            <person name="Barry K."/>
            <person name="LaButti K."/>
            <person name="Morin E."/>
            <person name="Salamov A."/>
            <person name="Lipzen A."/>
            <person name="Mereny Z."/>
            <person name="Hegedus B."/>
            <person name="Baldrian P."/>
            <person name="Stursova M."/>
            <person name="Weitz H."/>
            <person name="Taylor A."/>
            <person name="Grigoriev I.V."/>
            <person name="Nagy L.G."/>
            <person name="Martin F."/>
            <person name="Kauserud H."/>
        </authorList>
    </citation>
    <scope>NUCLEOTIDE SEQUENCE</scope>
    <source>
        <strain evidence="1">9284</strain>
    </source>
</reference>